<organism evidence="2 3">
    <name type="scientific">Bombus vosnesenskii</name>
    <dbReference type="NCBI Taxonomy" id="207650"/>
    <lineage>
        <taxon>Eukaryota</taxon>
        <taxon>Metazoa</taxon>
        <taxon>Ecdysozoa</taxon>
        <taxon>Arthropoda</taxon>
        <taxon>Hexapoda</taxon>
        <taxon>Insecta</taxon>
        <taxon>Pterygota</taxon>
        <taxon>Neoptera</taxon>
        <taxon>Endopterygota</taxon>
        <taxon>Hymenoptera</taxon>
        <taxon>Apocrita</taxon>
        <taxon>Aculeata</taxon>
        <taxon>Apoidea</taxon>
        <taxon>Anthophila</taxon>
        <taxon>Apidae</taxon>
        <taxon>Bombus</taxon>
        <taxon>Pyrobombus</taxon>
    </lineage>
</organism>
<evidence type="ECO:0000256" key="1">
    <source>
        <dbReference type="SAM" id="MobiDB-lite"/>
    </source>
</evidence>
<feature type="compositionally biased region" description="Basic and acidic residues" evidence="1">
    <location>
        <begin position="429"/>
        <end position="438"/>
    </location>
</feature>
<dbReference type="AlphaFoldDB" id="A0A6J3KCG0"/>
<feature type="region of interest" description="Disordered" evidence="1">
    <location>
        <begin position="370"/>
        <end position="389"/>
    </location>
</feature>
<evidence type="ECO:0000313" key="3">
    <source>
        <dbReference type="RefSeq" id="XP_033350767.1"/>
    </source>
</evidence>
<sequence length="556" mass="62310">MAAAAKNMRVPESNILQTKNTDDSQLVGVCSEIEKQLQTVSPERRDVQQHPAITLPTCCPRYPPGSTLLECRFEGDQPVAHIVQIPGDRCTANQKINLLVETKATKFGPSARIASYPREDSTTSNESCPIAKRPMTFCLESRECSEGPVARAVLVPTENRSANGSDKITTLHIEKGDKHPDKPYSKVAYGPTIEEADTHCNVEERNAPVTFFGCTASKKQATARITKCLKNDRDVGAKRCFETRVPRDSERPTAVGFICPPEKSGPCSHGILETKIDERGPETRMIAFPRAEDYYGYMESKACEEGPTARIIQRSADTIDEEDRPRIKGFEEPDLKFQCSPSNYAATCPSTKQPKEKHVTDIKRDLPAVKRRNGLDSFDVDKPNTSKREPRRRVCPAYCCQPTPRPKSCSNSFEPNCRKPRTNAVASGRRHEPTDRSKSCSSTLQQHPESQTDSTDVKTQKYLLVPCTVVDKTRDEVSRSDAEDCTKPKGVPRITSEELLTRYREYMPPNILIRYEACRSKRNGLQDQCTLPVPNIVLELKRKEMQCLQRTDACPN</sequence>
<feature type="compositionally biased region" description="Basic and acidic residues" evidence="1">
    <location>
        <begin position="379"/>
        <end position="388"/>
    </location>
</feature>
<gene>
    <name evidence="3" type="primary">LOC117234021</name>
</gene>
<dbReference type="Proteomes" id="UP000504631">
    <property type="component" value="Unplaced"/>
</dbReference>
<proteinExistence type="predicted"/>
<feature type="region of interest" description="Disordered" evidence="1">
    <location>
        <begin position="404"/>
        <end position="457"/>
    </location>
</feature>
<reference evidence="3" key="1">
    <citation type="submission" date="2025-08" db="UniProtKB">
        <authorList>
            <consortium name="RefSeq"/>
        </authorList>
    </citation>
    <scope>IDENTIFICATION</scope>
    <source>
        <tissue evidence="3">Muscle</tissue>
    </source>
</reference>
<dbReference type="GeneID" id="117234021"/>
<feature type="compositionally biased region" description="Polar residues" evidence="1">
    <location>
        <begin position="439"/>
        <end position="454"/>
    </location>
</feature>
<name>A0A6J3KCG0_9HYME</name>
<evidence type="ECO:0000313" key="2">
    <source>
        <dbReference type="Proteomes" id="UP000504631"/>
    </source>
</evidence>
<accession>A0A6J3KCG0</accession>
<protein>
    <submittedName>
        <fullName evidence="3">Uncharacterized protein LOC117234021</fullName>
    </submittedName>
</protein>
<keyword evidence="2" id="KW-1185">Reference proteome</keyword>
<dbReference type="RefSeq" id="XP_033350767.1">
    <property type="nucleotide sequence ID" value="XM_033494876.1"/>
</dbReference>
<dbReference type="KEGG" id="bvk:117234021"/>